<proteinExistence type="predicted"/>
<evidence type="ECO:0000256" key="1">
    <source>
        <dbReference type="SAM" id="MobiDB-lite"/>
    </source>
</evidence>
<gene>
    <name evidence="2" type="ORF">Sjap_008967</name>
</gene>
<feature type="compositionally biased region" description="Basic and acidic residues" evidence="1">
    <location>
        <begin position="56"/>
        <end position="116"/>
    </location>
</feature>
<comment type="caution">
    <text evidence="2">The sequence shown here is derived from an EMBL/GenBank/DDBJ whole genome shotgun (WGS) entry which is preliminary data.</text>
</comment>
<keyword evidence="3" id="KW-1185">Reference proteome</keyword>
<protein>
    <submittedName>
        <fullName evidence="2">Uncharacterized protein</fullName>
    </submittedName>
</protein>
<feature type="region of interest" description="Disordered" evidence="1">
    <location>
        <begin position="49"/>
        <end position="157"/>
    </location>
</feature>
<evidence type="ECO:0000313" key="3">
    <source>
        <dbReference type="Proteomes" id="UP001417504"/>
    </source>
</evidence>
<accession>A0AAP0JQJ7</accession>
<sequence>MIPTPLCTFKLWEGCEYISSTNPIKREYAVFLQQNYGIHKHVGGIYIRNEKRRGPRPGERGKAEARARREASGERGEASEARQGEASEARASERRGEAEAEAEAERARLGEARRASEAAAGAEARQGEAKARRGQGKARLDKARRDKARPRPGQGKALARRLTFLDSGIDPGQSTLGLILGCFLLEARKRLNIYYKGRWALSPGVTWATVTS</sequence>
<reference evidence="2 3" key="1">
    <citation type="submission" date="2024-01" db="EMBL/GenBank/DDBJ databases">
        <title>Genome assemblies of Stephania.</title>
        <authorList>
            <person name="Yang L."/>
        </authorList>
    </citation>
    <scope>NUCLEOTIDE SEQUENCE [LARGE SCALE GENOMIC DNA]</scope>
    <source>
        <strain evidence="2">QJT</strain>
        <tissue evidence="2">Leaf</tissue>
    </source>
</reference>
<name>A0AAP0JQJ7_9MAGN</name>
<organism evidence="2 3">
    <name type="scientific">Stephania japonica</name>
    <dbReference type="NCBI Taxonomy" id="461633"/>
    <lineage>
        <taxon>Eukaryota</taxon>
        <taxon>Viridiplantae</taxon>
        <taxon>Streptophyta</taxon>
        <taxon>Embryophyta</taxon>
        <taxon>Tracheophyta</taxon>
        <taxon>Spermatophyta</taxon>
        <taxon>Magnoliopsida</taxon>
        <taxon>Ranunculales</taxon>
        <taxon>Menispermaceae</taxon>
        <taxon>Menispermoideae</taxon>
        <taxon>Cissampelideae</taxon>
        <taxon>Stephania</taxon>
    </lineage>
</organism>
<dbReference type="Proteomes" id="UP001417504">
    <property type="component" value="Unassembled WGS sequence"/>
</dbReference>
<dbReference type="AlphaFoldDB" id="A0AAP0JQJ7"/>
<dbReference type="EMBL" id="JBBNAE010000003">
    <property type="protein sequence ID" value="KAK9138373.1"/>
    <property type="molecule type" value="Genomic_DNA"/>
</dbReference>
<evidence type="ECO:0000313" key="2">
    <source>
        <dbReference type="EMBL" id="KAK9138373.1"/>
    </source>
</evidence>